<dbReference type="Proteomes" id="UP000054976">
    <property type="component" value="Unassembled WGS sequence"/>
</dbReference>
<dbReference type="RefSeq" id="WP_059176224.1">
    <property type="nucleotide sequence ID" value="NZ_BCNO01000001.1"/>
</dbReference>
<dbReference type="GO" id="GO:0005886">
    <property type="term" value="C:plasma membrane"/>
    <property type="evidence" value="ECO:0007669"/>
    <property type="project" value="UniProtKB-SubCell"/>
</dbReference>
<feature type="transmembrane region" description="Helical" evidence="6">
    <location>
        <begin position="142"/>
        <end position="160"/>
    </location>
</feature>
<evidence type="ECO:0000313" key="8">
    <source>
        <dbReference type="Proteomes" id="UP000054976"/>
    </source>
</evidence>
<dbReference type="EMBL" id="BCNO01000001">
    <property type="protein sequence ID" value="GAQ94805.1"/>
    <property type="molecule type" value="Genomic_DNA"/>
</dbReference>
<evidence type="ECO:0000256" key="1">
    <source>
        <dbReference type="ARBA" id="ARBA00004651"/>
    </source>
</evidence>
<accession>A0A0U9HY21</accession>
<feature type="transmembrane region" description="Helical" evidence="6">
    <location>
        <begin position="28"/>
        <end position="46"/>
    </location>
</feature>
<feature type="transmembrane region" description="Helical" evidence="6">
    <location>
        <begin position="51"/>
        <end position="70"/>
    </location>
</feature>
<feature type="transmembrane region" description="Helical" evidence="6">
    <location>
        <begin position="90"/>
        <end position="110"/>
    </location>
</feature>
<dbReference type="STRING" id="86166.TAGGR_1991"/>
<sequence length="214" mass="24402">MEIIFIAILFFTFLAGEAKSLKFSTLSLVPHSLLIVVAVFTIGYIYEISSLYLIGVVDLVVRAILMPLFLLKCLKNRVETEEKPSISHPLSIALSIVVLSVGYHFVKIFTVYQLPQVLSGFSCGLTLVIYGLYLFISKKDMIKMIISFFIIENGIHFLIISMIPHMPKLIEISLTFNFVVAVLFFVYLTIRLNEVFFREEIKKFKEINSQGSEQ</sequence>
<feature type="transmembrane region" description="Helical" evidence="6">
    <location>
        <begin position="117"/>
        <end position="136"/>
    </location>
</feature>
<evidence type="ECO:0000256" key="5">
    <source>
        <dbReference type="ARBA" id="ARBA00023136"/>
    </source>
</evidence>
<dbReference type="PANTHER" id="PTHR38601">
    <property type="entry name" value="HYDROGENASE-4 COMPONENT E"/>
    <property type="match status" value="1"/>
</dbReference>
<dbReference type="PANTHER" id="PTHR38601:SF1">
    <property type="entry name" value="HYDROGENASE-4 COMPONENT E"/>
    <property type="match status" value="1"/>
</dbReference>
<keyword evidence="3 6" id="KW-0812">Transmembrane</keyword>
<comment type="caution">
    <text evidence="7">The sequence shown here is derived from an EMBL/GenBank/DDBJ whole genome shotgun (WGS) entry which is preliminary data.</text>
</comment>
<evidence type="ECO:0000256" key="6">
    <source>
        <dbReference type="SAM" id="Phobius"/>
    </source>
</evidence>
<dbReference type="AlphaFoldDB" id="A0A0U9HY21"/>
<proteinExistence type="predicted"/>
<evidence type="ECO:0000256" key="3">
    <source>
        <dbReference type="ARBA" id="ARBA00022692"/>
    </source>
</evidence>
<evidence type="ECO:0000313" key="7">
    <source>
        <dbReference type="EMBL" id="GAQ94805.1"/>
    </source>
</evidence>
<keyword evidence="5 6" id="KW-0472">Membrane</keyword>
<protein>
    <submittedName>
        <fullName evidence="7">Hydrogenase-4 component E</fullName>
    </submittedName>
</protein>
<reference evidence="8" key="1">
    <citation type="submission" date="2016-01" db="EMBL/GenBank/DDBJ databases">
        <title>Draft genome sequence of Thermodesulfovibrio aggregans strain TGE-P1.</title>
        <authorList>
            <person name="Sekiguchi Y."/>
            <person name="Ohashi A."/>
            <person name="Matsuura N."/>
            <person name="Tourlousse M.D."/>
        </authorList>
    </citation>
    <scope>NUCLEOTIDE SEQUENCE [LARGE SCALE GENOMIC DNA]</scope>
    <source>
        <strain evidence="8">TGE-P1</strain>
    </source>
</reference>
<organism evidence="7 8">
    <name type="scientific">Thermodesulfovibrio aggregans</name>
    <dbReference type="NCBI Taxonomy" id="86166"/>
    <lineage>
        <taxon>Bacteria</taxon>
        <taxon>Pseudomonadati</taxon>
        <taxon>Nitrospirota</taxon>
        <taxon>Thermodesulfovibrionia</taxon>
        <taxon>Thermodesulfovibrionales</taxon>
        <taxon>Thermodesulfovibrionaceae</taxon>
        <taxon>Thermodesulfovibrio</taxon>
    </lineage>
</organism>
<keyword evidence="8" id="KW-1185">Reference proteome</keyword>
<dbReference type="OrthoDB" id="9796815at2"/>
<dbReference type="InterPro" id="IPR038730">
    <property type="entry name" value="HyfE-like"/>
</dbReference>
<feature type="transmembrane region" description="Helical" evidence="6">
    <location>
        <begin position="172"/>
        <end position="190"/>
    </location>
</feature>
<name>A0A0U9HY21_9BACT</name>
<evidence type="ECO:0000256" key="2">
    <source>
        <dbReference type="ARBA" id="ARBA00022475"/>
    </source>
</evidence>
<evidence type="ECO:0000256" key="4">
    <source>
        <dbReference type="ARBA" id="ARBA00022989"/>
    </source>
</evidence>
<keyword evidence="2" id="KW-1003">Cell membrane</keyword>
<keyword evidence="4 6" id="KW-1133">Transmembrane helix</keyword>
<gene>
    <name evidence="7" type="ORF">TAGGR_1991</name>
</gene>
<comment type="subcellular location">
    <subcellularLocation>
        <location evidence="1">Cell membrane</location>
        <topology evidence="1">Multi-pass membrane protein</topology>
    </subcellularLocation>
</comment>